<dbReference type="RefSeq" id="WP_316427561.1">
    <property type="nucleotide sequence ID" value="NZ_CP130144.1"/>
</dbReference>
<accession>A0AA96WVA2</accession>
<protein>
    <submittedName>
        <fullName evidence="2">Uncharacterized protein</fullName>
    </submittedName>
</protein>
<feature type="region of interest" description="Disordered" evidence="1">
    <location>
        <begin position="1"/>
        <end position="22"/>
    </location>
</feature>
<name>A0AA96WVA2_LEPBY</name>
<evidence type="ECO:0000313" key="2">
    <source>
        <dbReference type="EMBL" id="WNZ46410.1"/>
    </source>
</evidence>
<proteinExistence type="predicted"/>
<gene>
    <name evidence="2" type="ORF">Q2T42_00990</name>
</gene>
<evidence type="ECO:0000256" key="1">
    <source>
        <dbReference type="SAM" id="MobiDB-lite"/>
    </source>
</evidence>
<dbReference type="AlphaFoldDB" id="A0AA96WVA2"/>
<sequence length="89" mass="9921">MPNSQMPGGRELEDMTTTQSFPADSEIEAILEQRIEQENKGLVLSQGSLMEADKATDTVKDNILGTGRRLIRHRNSIPANGYCRERISC</sequence>
<organism evidence="2">
    <name type="scientific">Leptolyngbya boryana CZ1</name>
    <dbReference type="NCBI Taxonomy" id="3060204"/>
    <lineage>
        <taxon>Bacteria</taxon>
        <taxon>Bacillati</taxon>
        <taxon>Cyanobacteriota</taxon>
        <taxon>Cyanophyceae</taxon>
        <taxon>Leptolyngbyales</taxon>
        <taxon>Leptolyngbyaceae</taxon>
        <taxon>Leptolyngbya group</taxon>
        <taxon>Leptolyngbya</taxon>
    </lineage>
</organism>
<reference evidence="2" key="1">
    <citation type="journal article" date="2023" name="Plants (Basel)">
        <title>Genomic Analysis of Leptolyngbya boryana CZ1 Reveals Efficient Carbon Fixation Modules.</title>
        <authorList>
            <person name="Bai X."/>
            <person name="Wang H."/>
            <person name="Cheng W."/>
            <person name="Wang J."/>
            <person name="Ma M."/>
            <person name="Hu H."/>
            <person name="Song Z."/>
            <person name="Ma H."/>
            <person name="Fan Y."/>
            <person name="Du C."/>
            <person name="Xu J."/>
        </authorList>
    </citation>
    <scope>NUCLEOTIDE SEQUENCE</scope>
    <source>
        <strain evidence="2">CZ1</strain>
    </source>
</reference>
<dbReference type="EMBL" id="CP130144">
    <property type="protein sequence ID" value="WNZ46410.1"/>
    <property type="molecule type" value="Genomic_DNA"/>
</dbReference>
<reference evidence="2" key="2">
    <citation type="submission" date="2023-07" db="EMBL/GenBank/DDBJ databases">
        <authorList>
            <person name="Bai X.-H."/>
            <person name="Wang H.-H."/>
            <person name="Wang J."/>
            <person name="Ma M.-Y."/>
            <person name="Hu H.-H."/>
            <person name="Song Z.-L."/>
            <person name="Ma H.-G."/>
            <person name="Fan Y."/>
            <person name="Du C.-Y."/>
            <person name="Xu J.-C."/>
        </authorList>
    </citation>
    <scope>NUCLEOTIDE SEQUENCE</scope>
    <source>
        <strain evidence="2">CZ1</strain>
    </source>
</reference>